<dbReference type="KEGG" id="scia:HUG15_07200"/>
<dbReference type="Pfam" id="PF07275">
    <property type="entry name" value="ArdA"/>
    <property type="match status" value="1"/>
</dbReference>
<gene>
    <name evidence="1" type="ORF">HUG15_07200</name>
</gene>
<dbReference type="InterPro" id="IPR009899">
    <property type="entry name" value="ArdA"/>
</dbReference>
<dbReference type="Gene3D" id="1.10.10.1190">
    <property type="entry name" value="Antirestriction protein ArdA, domain 3"/>
    <property type="match status" value="1"/>
</dbReference>
<dbReference type="InterPro" id="IPR041896">
    <property type="entry name" value="ArdA_dom2"/>
</dbReference>
<reference evidence="1 2" key="1">
    <citation type="submission" date="2020-06" db="EMBL/GenBank/DDBJ databases">
        <title>Genomic analysis of Salicibibacter sp. NKC5-3.</title>
        <authorList>
            <person name="Oh Y.J."/>
        </authorList>
    </citation>
    <scope>NUCLEOTIDE SEQUENCE [LARGE SCALE GENOMIC DNA]</scope>
    <source>
        <strain evidence="1 2">NKC5-3</strain>
    </source>
</reference>
<dbReference type="Gene3D" id="3.10.20.480">
    <property type="entry name" value="Antirestriction protein ArdA, domain 1"/>
    <property type="match status" value="1"/>
</dbReference>
<accession>A0A7T7CB12</accession>
<dbReference type="RefSeq" id="WP_200128044.1">
    <property type="nucleotide sequence ID" value="NZ_CP054705.1"/>
</dbReference>
<name>A0A7T7CB12_9BACI</name>
<dbReference type="EMBL" id="CP054705">
    <property type="protein sequence ID" value="QQK75393.1"/>
    <property type="molecule type" value="Genomic_DNA"/>
</dbReference>
<dbReference type="InterPro" id="IPR041893">
    <property type="entry name" value="ArdA_dom3"/>
</dbReference>
<dbReference type="Gene3D" id="1.10.8.560">
    <property type="entry name" value="Antirestriction protein ArdA, domain 2"/>
    <property type="match status" value="1"/>
</dbReference>
<proteinExistence type="predicted"/>
<evidence type="ECO:0000313" key="1">
    <source>
        <dbReference type="EMBL" id="QQK75393.1"/>
    </source>
</evidence>
<dbReference type="InterPro" id="IPR041895">
    <property type="entry name" value="ArdA_dom1"/>
</dbReference>
<sequence>MDMHVFIVNLGKYNEGESVGAWFTPPIHMEYVQERIGLNGAYEEYAIHDYELPFDIGEYTPIEEVNRLCEMAEELSGTPMAGAIRELQDYFGSFEELMERQDDIIYYPDCNDMEDVAIYLIEETGILGEIPAQLQGYIDYETFGRDLELSGGFLVTSQGIFEIVH</sequence>
<organism evidence="1 2">
    <name type="scientific">Salicibibacter cibarius</name>
    <dbReference type="NCBI Taxonomy" id="2743000"/>
    <lineage>
        <taxon>Bacteria</taxon>
        <taxon>Bacillati</taxon>
        <taxon>Bacillota</taxon>
        <taxon>Bacilli</taxon>
        <taxon>Bacillales</taxon>
        <taxon>Bacillaceae</taxon>
        <taxon>Salicibibacter</taxon>
    </lineage>
</organism>
<keyword evidence="2" id="KW-1185">Reference proteome</keyword>
<dbReference type="Proteomes" id="UP000595823">
    <property type="component" value="Chromosome"/>
</dbReference>
<evidence type="ECO:0000313" key="2">
    <source>
        <dbReference type="Proteomes" id="UP000595823"/>
    </source>
</evidence>
<protein>
    <submittedName>
        <fullName evidence="1">Antirestriction protein ArdA</fullName>
    </submittedName>
</protein>
<dbReference type="AlphaFoldDB" id="A0A7T7CB12"/>